<evidence type="ECO:0000256" key="9">
    <source>
        <dbReference type="SAM" id="Phobius"/>
    </source>
</evidence>
<dbReference type="GO" id="GO:0005886">
    <property type="term" value="C:plasma membrane"/>
    <property type="evidence" value="ECO:0007669"/>
    <property type="project" value="UniProtKB-SubCell"/>
</dbReference>
<keyword evidence="4" id="KW-0762">Sugar transport</keyword>
<dbReference type="GO" id="GO:0005351">
    <property type="term" value="F:carbohydrate:proton symporter activity"/>
    <property type="evidence" value="ECO:0007669"/>
    <property type="project" value="InterPro"/>
</dbReference>
<evidence type="ECO:0000256" key="5">
    <source>
        <dbReference type="ARBA" id="ARBA00022683"/>
    </source>
</evidence>
<dbReference type="InterPro" id="IPR050864">
    <property type="entry name" value="Bacterial_PTS_Sugar_Transport"/>
</dbReference>
<dbReference type="Proteomes" id="UP000231092">
    <property type="component" value="Unassembled WGS sequence"/>
</dbReference>
<evidence type="ECO:0000313" key="11">
    <source>
        <dbReference type="EMBL" id="PJJ29089.1"/>
    </source>
</evidence>
<protein>
    <submittedName>
        <fullName evidence="11">PTS system fructose-specific IIC component</fullName>
    </submittedName>
</protein>
<dbReference type="InterPro" id="IPR003352">
    <property type="entry name" value="PTS_EIIC"/>
</dbReference>
<dbReference type="PROSITE" id="PS51104">
    <property type="entry name" value="PTS_EIIC_TYPE_2"/>
    <property type="match status" value="1"/>
</dbReference>
<comment type="caution">
    <text evidence="11">The sequence shown here is derived from an EMBL/GenBank/DDBJ whole genome shotgun (WGS) entry which is preliminary data.</text>
</comment>
<name>A0A2M8Z6M6_9FIRM</name>
<evidence type="ECO:0000256" key="1">
    <source>
        <dbReference type="ARBA" id="ARBA00004429"/>
    </source>
</evidence>
<keyword evidence="2" id="KW-0813">Transport</keyword>
<dbReference type="NCBIfam" id="TIGR01427">
    <property type="entry name" value="PTS_IIC_fructo"/>
    <property type="match status" value="1"/>
</dbReference>
<dbReference type="GO" id="GO:0009401">
    <property type="term" value="P:phosphoenolpyruvate-dependent sugar phosphotransferase system"/>
    <property type="evidence" value="ECO:0007669"/>
    <property type="project" value="UniProtKB-KW"/>
</dbReference>
<evidence type="ECO:0000256" key="8">
    <source>
        <dbReference type="ARBA" id="ARBA00023136"/>
    </source>
</evidence>
<dbReference type="Pfam" id="PF02378">
    <property type="entry name" value="PTS_EIIC"/>
    <property type="match status" value="1"/>
</dbReference>
<sequence length="375" mass="39599">MEKEGNTMARQKLDIKKHVMTGISYMIPIVVCGGILCALAKGFGGYDIGNAVEAGATPFTNLNPFSWLGFWWGVNKLGSVAMDFAVAVMTAGVAYSIAGRPGIVPGIVIGYCSSQSKAGFLGGLLMAFIIGYFVNWMKTWKLPKWCVGLMPVMFIPVISTVVCGMIFLCVFSIPLSFIMNVFQQWIISLNGGAKAVIGGVIGACMGFDMGGPINKTASMAANALGTDGINGPMAAKIIGGMTPPIGIFIATLLRKNRFSKVELETAKTALPMGLCFITEGVLPFAAADPARVIPSSMIGSAVAGAIAVGMGCESVAGHGGIFVVPMMKNPMWFLIALVIGSLVTGVIYAVLKRPLDEQVEKEEEELDFDLDINIQ</sequence>
<organism evidence="11 12">
    <name type="scientific">[Clostridium] celerecrescens 18A</name>
    <dbReference type="NCBI Taxonomy" id="1286362"/>
    <lineage>
        <taxon>Bacteria</taxon>
        <taxon>Bacillati</taxon>
        <taxon>Bacillota</taxon>
        <taxon>Clostridia</taxon>
        <taxon>Lachnospirales</taxon>
        <taxon>Lachnospiraceae</taxon>
        <taxon>Lacrimispora</taxon>
    </lineage>
</organism>
<gene>
    <name evidence="11" type="ORF">H171_2618</name>
</gene>
<feature type="transmembrane region" description="Helical" evidence="9">
    <location>
        <begin position="77"/>
        <end position="98"/>
    </location>
</feature>
<evidence type="ECO:0000256" key="6">
    <source>
        <dbReference type="ARBA" id="ARBA00022692"/>
    </source>
</evidence>
<evidence type="ECO:0000256" key="4">
    <source>
        <dbReference type="ARBA" id="ARBA00022597"/>
    </source>
</evidence>
<evidence type="ECO:0000313" key="12">
    <source>
        <dbReference type="Proteomes" id="UP000231092"/>
    </source>
</evidence>
<feature type="transmembrane region" description="Helical" evidence="9">
    <location>
        <begin position="330"/>
        <end position="351"/>
    </location>
</feature>
<dbReference type="InterPro" id="IPR006327">
    <property type="entry name" value="PTS_IIC_fruc"/>
</dbReference>
<feature type="transmembrane region" description="Helical" evidence="9">
    <location>
        <begin position="21"/>
        <end position="43"/>
    </location>
</feature>
<keyword evidence="5" id="KW-0598">Phosphotransferase system</keyword>
<dbReference type="AlphaFoldDB" id="A0A2M8Z6M6"/>
<feature type="transmembrane region" description="Helical" evidence="9">
    <location>
        <begin position="154"/>
        <end position="179"/>
    </location>
</feature>
<reference evidence="11 12" key="1">
    <citation type="submission" date="2017-11" db="EMBL/GenBank/DDBJ databases">
        <title>Understudied soil microbes with underappreciated capabilities: Untangling the Clostridium saccharolyticum group.</title>
        <authorList>
            <person name="Leschine S."/>
        </authorList>
    </citation>
    <scope>NUCLEOTIDE SEQUENCE [LARGE SCALE GENOMIC DNA]</scope>
    <source>
        <strain evidence="11 12">18A</strain>
    </source>
</reference>
<keyword evidence="6 9" id="KW-0812">Transmembrane</keyword>
<feature type="transmembrane region" description="Helical" evidence="9">
    <location>
        <begin position="233"/>
        <end position="253"/>
    </location>
</feature>
<dbReference type="GO" id="GO:0090563">
    <property type="term" value="F:protein-phosphocysteine-sugar phosphotransferase activity"/>
    <property type="evidence" value="ECO:0007669"/>
    <property type="project" value="TreeGrafter"/>
</dbReference>
<dbReference type="EMBL" id="PGET01000001">
    <property type="protein sequence ID" value="PJJ29089.1"/>
    <property type="molecule type" value="Genomic_DNA"/>
</dbReference>
<keyword evidence="8 9" id="KW-0472">Membrane</keyword>
<keyword evidence="7 9" id="KW-1133">Transmembrane helix</keyword>
<evidence type="ECO:0000259" key="10">
    <source>
        <dbReference type="PROSITE" id="PS51104"/>
    </source>
</evidence>
<dbReference type="PANTHER" id="PTHR30505">
    <property type="entry name" value="FRUCTOSE-LIKE PERMEASE"/>
    <property type="match status" value="1"/>
</dbReference>
<dbReference type="GO" id="GO:0008982">
    <property type="term" value="F:protein-N(PI)-phosphohistidine-sugar phosphotransferase activity"/>
    <property type="evidence" value="ECO:0007669"/>
    <property type="project" value="InterPro"/>
</dbReference>
<feature type="transmembrane region" description="Helical" evidence="9">
    <location>
        <begin position="118"/>
        <end position="134"/>
    </location>
</feature>
<evidence type="ECO:0000256" key="7">
    <source>
        <dbReference type="ARBA" id="ARBA00022989"/>
    </source>
</evidence>
<feature type="transmembrane region" description="Helical" evidence="9">
    <location>
        <begin position="301"/>
        <end position="324"/>
    </location>
</feature>
<feature type="domain" description="PTS EIIC type-2" evidence="10">
    <location>
        <begin position="15"/>
        <end position="361"/>
    </location>
</feature>
<evidence type="ECO:0000256" key="3">
    <source>
        <dbReference type="ARBA" id="ARBA00022475"/>
    </source>
</evidence>
<dbReference type="PANTHER" id="PTHR30505:SF0">
    <property type="entry name" value="FRUCTOSE-LIKE PTS SYSTEM EIIBC COMPONENT-RELATED"/>
    <property type="match status" value="1"/>
</dbReference>
<feature type="transmembrane region" description="Helical" evidence="9">
    <location>
        <begin position="191"/>
        <end position="213"/>
    </location>
</feature>
<keyword evidence="3" id="KW-1003">Cell membrane</keyword>
<dbReference type="InterPro" id="IPR013014">
    <property type="entry name" value="PTS_EIIC_2"/>
</dbReference>
<comment type="subcellular location">
    <subcellularLocation>
        <location evidence="1">Cell inner membrane</location>
        <topology evidence="1">Multi-pass membrane protein</topology>
    </subcellularLocation>
</comment>
<proteinExistence type="predicted"/>
<accession>A0A2M8Z6M6</accession>
<evidence type="ECO:0000256" key="2">
    <source>
        <dbReference type="ARBA" id="ARBA00022448"/>
    </source>
</evidence>